<name>A0A218XHP4_PUNGR</name>
<dbReference type="EMBL" id="MTKT01001357">
    <property type="protein sequence ID" value="OWM84453.1"/>
    <property type="molecule type" value="Genomic_DNA"/>
</dbReference>
<evidence type="ECO:0000313" key="1">
    <source>
        <dbReference type="EMBL" id="OWM84453.1"/>
    </source>
</evidence>
<dbReference type="Proteomes" id="UP000197138">
    <property type="component" value="Unassembled WGS sequence"/>
</dbReference>
<proteinExistence type="predicted"/>
<sequence>MVPRYAYDRFEEFRASQGNDRQDASDITEAEIWMKDQNRDAGLAVRGERRRQDKKMEKIEKKLTKRDEAEEKRIISLENKMNRGLDKIMEQLHNINRKMKIDRDLY</sequence>
<protein>
    <submittedName>
        <fullName evidence="1">Uncharacterized protein</fullName>
    </submittedName>
</protein>
<reference evidence="2" key="1">
    <citation type="journal article" date="2017" name="Plant J.">
        <title>The pomegranate (Punica granatum L.) genome and the genomics of punicalagin biosynthesis.</title>
        <authorList>
            <person name="Qin G."/>
            <person name="Xu C."/>
            <person name="Ming R."/>
            <person name="Tang H."/>
            <person name="Guyot R."/>
            <person name="Kramer E.M."/>
            <person name="Hu Y."/>
            <person name="Yi X."/>
            <person name="Qi Y."/>
            <person name="Xu X."/>
            <person name="Gao Z."/>
            <person name="Pan H."/>
            <person name="Jian J."/>
            <person name="Tian Y."/>
            <person name="Yue Z."/>
            <person name="Xu Y."/>
        </authorList>
    </citation>
    <scope>NUCLEOTIDE SEQUENCE [LARGE SCALE GENOMIC DNA]</scope>
    <source>
        <strain evidence="2">cv. Dabenzi</strain>
    </source>
</reference>
<accession>A0A218XHP4</accession>
<comment type="caution">
    <text evidence="1">The sequence shown here is derived from an EMBL/GenBank/DDBJ whole genome shotgun (WGS) entry which is preliminary data.</text>
</comment>
<dbReference type="AlphaFoldDB" id="A0A218XHP4"/>
<evidence type="ECO:0000313" key="2">
    <source>
        <dbReference type="Proteomes" id="UP000197138"/>
    </source>
</evidence>
<organism evidence="1 2">
    <name type="scientific">Punica granatum</name>
    <name type="common">Pomegranate</name>
    <dbReference type="NCBI Taxonomy" id="22663"/>
    <lineage>
        <taxon>Eukaryota</taxon>
        <taxon>Viridiplantae</taxon>
        <taxon>Streptophyta</taxon>
        <taxon>Embryophyta</taxon>
        <taxon>Tracheophyta</taxon>
        <taxon>Spermatophyta</taxon>
        <taxon>Magnoliopsida</taxon>
        <taxon>eudicotyledons</taxon>
        <taxon>Gunneridae</taxon>
        <taxon>Pentapetalae</taxon>
        <taxon>rosids</taxon>
        <taxon>malvids</taxon>
        <taxon>Myrtales</taxon>
        <taxon>Lythraceae</taxon>
        <taxon>Punica</taxon>
    </lineage>
</organism>
<gene>
    <name evidence="1" type="ORF">CDL15_Pgr000893</name>
</gene>